<dbReference type="AlphaFoldDB" id="M5RUQ0"/>
<dbReference type="Proteomes" id="UP000011991">
    <property type="component" value="Unassembled WGS sequence"/>
</dbReference>
<accession>M5RUQ0</accession>
<evidence type="ECO:0000313" key="2">
    <source>
        <dbReference type="EMBL" id="EMI17689.1"/>
    </source>
</evidence>
<reference evidence="2 3" key="1">
    <citation type="journal article" date="2013" name="Mar. Genomics">
        <title>Expression of sulfatases in Rhodopirellula baltica and the diversity of sulfatases in the genus Rhodopirellula.</title>
        <authorList>
            <person name="Wegner C.E."/>
            <person name="Richter-Heitmann T."/>
            <person name="Klindworth A."/>
            <person name="Klockow C."/>
            <person name="Richter M."/>
            <person name="Achstetter T."/>
            <person name="Glockner F.O."/>
            <person name="Harder J."/>
        </authorList>
    </citation>
    <scope>NUCLEOTIDE SEQUENCE [LARGE SCALE GENOMIC DNA]</scope>
    <source>
        <strain evidence="2 3">SM1</strain>
    </source>
</reference>
<organism evidence="2 3">
    <name type="scientific">Rhodopirellula maiorica SM1</name>
    <dbReference type="NCBI Taxonomy" id="1265738"/>
    <lineage>
        <taxon>Bacteria</taxon>
        <taxon>Pseudomonadati</taxon>
        <taxon>Planctomycetota</taxon>
        <taxon>Planctomycetia</taxon>
        <taxon>Pirellulales</taxon>
        <taxon>Pirellulaceae</taxon>
        <taxon>Novipirellula</taxon>
    </lineage>
</organism>
<evidence type="ECO:0000256" key="1">
    <source>
        <dbReference type="SAM" id="MobiDB-lite"/>
    </source>
</evidence>
<gene>
    <name evidence="2" type="ORF">RMSM_05391</name>
</gene>
<keyword evidence="3" id="KW-1185">Reference proteome</keyword>
<comment type="caution">
    <text evidence="2">The sequence shown here is derived from an EMBL/GenBank/DDBJ whole genome shotgun (WGS) entry which is preliminary data.</text>
</comment>
<protein>
    <submittedName>
        <fullName evidence="2">Uncharacterized protein</fullName>
    </submittedName>
</protein>
<feature type="region of interest" description="Disordered" evidence="1">
    <location>
        <begin position="1"/>
        <end position="57"/>
    </location>
</feature>
<feature type="compositionally biased region" description="Polar residues" evidence="1">
    <location>
        <begin position="38"/>
        <end position="47"/>
    </location>
</feature>
<evidence type="ECO:0000313" key="3">
    <source>
        <dbReference type="Proteomes" id="UP000011991"/>
    </source>
</evidence>
<sequence length="81" mass="8872">MPGLPGSSQLSHRPGQARRKRDSPGPLGRARQIAQPLARNTKNSSTSKHSRSGCDDLEKHDSKLLHSVAFFAGVHHEVPHF</sequence>
<proteinExistence type="predicted"/>
<feature type="compositionally biased region" description="Polar residues" evidence="1">
    <location>
        <begin position="1"/>
        <end position="11"/>
    </location>
</feature>
<name>M5RUQ0_9BACT</name>
<dbReference type="EMBL" id="ANOG01000767">
    <property type="protein sequence ID" value="EMI17689.1"/>
    <property type="molecule type" value="Genomic_DNA"/>
</dbReference>